<accession>A0ACB5TGH8</accession>
<dbReference type="EMBL" id="BSXS01007281">
    <property type="protein sequence ID" value="GME88179.1"/>
    <property type="molecule type" value="Genomic_DNA"/>
</dbReference>
<dbReference type="Proteomes" id="UP001165064">
    <property type="component" value="Unassembled WGS sequence"/>
</dbReference>
<evidence type="ECO:0000313" key="2">
    <source>
        <dbReference type="Proteomes" id="UP001165064"/>
    </source>
</evidence>
<reference evidence="1" key="1">
    <citation type="submission" date="2023-04" db="EMBL/GenBank/DDBJ databases">
        <title>Ambrosiozyma monospora NBRC 10751.</title>
        <authorList>
            <person name="Ichikawa N."/>
            <person name="Sato H."/>
            <person name="Tonouchi N."/>
        </authorList>
    </citation>
    <scope>NUCLEOTIDE SEQUENCE</scope>
    <source>
        <strain evidence="1">NBRC 10751</strain>
    </source>
</reference>
<evidence type="ECO:0000313" key="1">
    <source>
        <dbReference type="EMBL" id="GME88179.1"/>
    </source>
</evidence>
<organism evidence="1 2">
    <name type="scientific">Ambrosiozyma monospora</name>
    <name type="common">Yeast</name>
    <name type="synonym">Endomycopsis monosporus</name>
    <dbReference type="NCBI Taxonomy" id="43982"/>
    <lineage>
        <taxon>Eukaryota</taxon>
        <taxon>Fungi</taxon>
        <taxon>Dikarya</taxon>
        <taxon>Ascomycota</taxon>
        <taxon>Saccharomycotina</taxon>
        <taxon>Pichiomycetes</taxon>
        <taxon>Pichiales</taxon>
        <taxon>Pichiaceae</taxon>
        <taxon>Ambrosiozyma</taxon>
    </lineage>
</organism>
<gene>
    <name evidence="1" type="ORF">Amon02_000832400</name>
</gene>
<sequence length="388" mass="45052">MRRRLFWCCYSLDRQVCFYLGRPFGIPEECCRVPFPSDLEDTLITNVEDGDEDDQDEVMARDFSKRSSGMPSYKCVALAMFQMRQLQAEIQSVLYDKKELSRKYHSLEHWSNDMSSKLDNWSNNAPKTQRKMNCDFSVEFFKLNYYHAKLMLNALSPVRYTLSLENYLNVADASKEIIFSFYELYSCKLMNYTWAATHNLFMAGSSYLYAIFNCDEVRSRTPLQEIQNVALYCNLILKSLIDKCDAAATCRDIFEILVAAVIKLRYTPNIINSLDLDHMPSKDLIAKVQPGRHISENLKNLVSTLPNSLQQQEKMMQIQLSQSRNQYLQQQQQQPIRHEQHIQPSPHNSTIPQANPVPAPTIKKEPDTIMATETPFEWSTNESDLNLR</sequence>
<comment type="caution">
    <text evidence="1">The sequence shown here is derived from an EMBL/GenBank/DDBJ whole genome shotgun (WGS) entry which is preliminary data.</text>
</comment>
<keyword evidence="2" id="KW-1185">Reference proteome</keyword>
<protein>
    <submittedName>
        <fullName evidence="1">Unnamed protein product</fullName>
    </submittedName>
</protein>
<proteinExistence type="predicted"/>
<name>A0ACB5TGH8_AMBMO</name>